<feature type="compositionally biased region" description="Low complexity" evidence="1">
    <location>
        <begin position="97"/>
        <end position="134"/>
    </location>
</feature>
<feature type="compositionally biased region" description="Low complexity" evidence="1">
    <location>
        <begin position="562"/>
        <end position="576"/>
    </location>
</feature>
<organism evidence="2 3">
    <name type="scientific">Euroglyphus maynei</name>
    <name type="common">Mayne's house dust mite</name>
    <dbReference type="NCBI Taxonomy" id="6958"/>
    <lineage>
        <taxon>Eukaryota</taxon>
        <taxon>Metazoa</taxon>
        <taxon>Ecdysozoa</taxon>
        <taxon>Arthropoda</taxon>
        <taxon>Chelicerata</taxon>
        <taxon>Arachnida</taxon>
        <taxon>Acari</taxon>
        <taxon>Acariformes</taxon>
        <taxon>Sarcoptiformes</taxon>
        <taxon>Astigmata</taxon>
        <taxon>Psoroptidia</taxon>
        <taxon>Analgoidea</taxon>
        <taxon>Pyroglyphidae</taxon>
        <taxon>Pyroglyphinae</taxon>
        <taxon>Euroglyphus</taxon>
    </lineage>
</organism>
<feature type="compositionally biased region" description="Polar residues" evidence="1">
    <location>
        <begin position="303"/>
        <end position="312"/>
    </location>
</feature>
<feature type="compositionally biased region" description="Low complexity" evidence="1">
    <location>
        <begin position="318"/>
        <end position="338"/>
    </location>
</feature>
<dbReference type="GO" id="GO:0003676">
    <property type="term" value="F:nucleic acid binding"/>
    <property type="evidence" value="ECO:0007669"/>
    <property type="project" value="InterPro"/>
</dbReference>
<feature type="compositionally biased region" description="Low complexity" evidence="1">
    <location>
        <begin position="631"/>
        <end position="660"/>
    </location>
</feature>
<feature type="compositionally biased region" description="Basic and acidic residues" evidence="1">
    <location>
        <begin position="540"/>
        <end position="549"/>
    </location>
</feature>
<feature type="compositionally biased region" description="Low complexity" evidence="1">
    <location>
        <begin position="528"/>
        <end position="539"/>
    </location>
</feature>
<feature type="compositionally biased region" description="Basic and acidic residues" evidence="1">
    <location>
        <begin position="1073"/>
        <end position="1086"/>
    </location>
</feature>
<reference evidence="2 3" key="1">
    <citation type="submission" date="2017-03" db="EMBL/GenBank/DDBJ databases">
        <title>Genome Survey of Euroglyphus maynei.</title>
        <authorList>
            <person name="Arlian L.G."/>
            <person name="Morgan M.S."/>
            <person name="Rider S.D."/>
        </authorList>
    </citation>
    <scope>NUCLEOTIDE SEQUENCE [LARGE SCALE GENOMIC DNA]</scope>
    <source>
        <strain evidence="2">Arlian Lab</strain>
        <tissue evidence="2">Whole body</tissue>
    </source>
</reference>
<evidence type="ECO:0000313" key="3">
    <source>
        <dbReference type="Proteomes" id="UP000194236"/>
    </source>
</evidence>
<feature type="region of interest" description="Disordered" evidence="1">
    <location>
        <begin position="235"/>
        <end position="398"/>
    </location>
</feature>
<dbReference type="InterPro" id="IPR035979">
    <property type="entry name" value="RBD_domain_sf"/>
</dbReference>
<dbReference type="SUPFAM" id="SSF54928">
    <property type="entry name" value="RNA-binding domain, RBD"/>
    <property type="match status" value="1"/>
</dbReference>
<feature type="region of interest" description="Disordered" evidence="1">
    <location>
        <begin position="940"/>
        <end position="963"/>
    </location>
</feature>
<feature type="compositionally biased region" description="Polar residues" evidence="1">
    <location>
        <begin position="1087"/>
        <end position="1101"/>
    </location>
</feature>
<feature type="compositionally biased region" description="Basic and acidic residues" evidence="1">
    <location>
        <begin position="270"/>
        <end position="282"/>
    </location>
</feature>
<comment type="caution">
    <text evidence="2">The sequence shown here is derived from an EMBL/GenBank/DDBJ whole genome shotgun (WGS) entry which is preliminary data.</text>
</comment>
<dbReference type="Gene3D" id="3.30.70.330">
    <property type="match status" value="1"/>
</dbReference>
<proteinExistence type="predicted"/>
<evidence type="ECO:0000256" key="1">
    <source>
        <dbReference type="SAM" id="MobiDB-lite"/>
    </source>
</evidence>
<protein>
    <submittedName>
        <fullName evidence="2">RNA recognition motif protein</fullName>
    </submittedName>
</protein>
<evidence type="ECO:0000313" key="2">
    <source>
        <dbReference type="EMBL" id="OTF80616.1"/>
    </source>
</evidence>
<gene>
    <name evidence="2" type="ORF">BLA29_000850</name>
</gene>
<name>A0A1Y3BLY4_EURMA</name>
<dbReference type="InterPro" id="IPR012677">
    <property type="entry name" value="Nucleotide-bd_a/b_plait_sf"/>
</dbReference>
<feature type="region of interest" description="Disordered" evidence="1">
    <location>
        <begin position="626"/>
        <end position="671"/>
    </location>
</feature>
<feature type="compositionally biased region" description="Polar residues" evidence="1">
    <location>
        <begin position="135"/>
        <end position="167"/>
    </location>
</feature>
<feature type="compositionally biased region" description="Polar residues" evidence="1">
    <location>
        <begin position="1051"/>
        <end position="1072"/>
    </location>
</feature>
<feature type="region of interest" description="Disordered" evidence="1">
    <location>
        <begin position="89"/>
        <end position="221"/>
    </location>
</feature>
<dbReference type="Proteomes" id="UP000194236">
    <property type="component" value="Unassembled WGS sequence"/>
</dbReference>
<dbReference type="AlphaFoldDB" id="A0A1Y3BLY4"/>
<feature type="region of interest" description="Disordered" evidence="1">
    <location>
        <begin position="831"/>
        <end position="856"/>
    </location>
</feature>
<accession>A0A1Y3BLY4</accession>
<feature type="compositionally biased region" description="Low complexity" evidence="1">
    <location>
        <begin position="177"/>
        <end position="192"/>
    </location>
</feature>
<feature type="compositionally biased region" description="Basic and acidic residues" evidence="1">
    <location>
        <begin position="364"/>
        <end position="376"/>
    </location>
</feature>
<feature type="compositionally biased region" description="Low complexity" evidence="1">
    <location>
        <begin position="943"/>
        <end position="961"/>
    </location>
</feature>
<feature type="region of interest" description="Disordered" evidence="1">
    <location>
        <begin position="479"/>
        <end position="583"/>
    </location>
</feature>
<feature type="compositionally biased region" description="Acidic residues" evidence="1">
    <location>
        <begin position="194"/>
        <end position="203"/>
    </location>
</feature>
<feature type="compositionally biased region" description="Low complexity" evidence="1">
    <location>
        <begin position="1039"/>
        <end position="1049"/>
    </location>
</feature>
<dbReference type="EMBL" id="MUJZ01017399">
    <property type="protein sequence ID" value="OTF80616.1"/>
    <property type="molecule type" value="Genomic_DNA"/>
</dbReference>
<keyword evidence="3" id="KW-1185">Reference proteome</keyword>
<feature type="compositionally biased region" description="Low complexity" evidence="1">
    <location>
        <begin position="242"/>
        <end position="253"/>
    </location>
</feature>
<sequence>MVQDHEQKTALCFFETREEANKAVDDLKTKMINGRRVEVELASRDFQTYFMEHKVAKPNDSNVRGRSGSWMSANSVDYDERSYDRNRNTSLHHHHQSSSSRSSSSLCQGRSNNNNNSVSSSYSSMRQRSQSPSSPTDNLTPFSNSFNPRHSSLTQSTLHGGSTNRISSKYEYHHDSSNSCRSSSRPSYNRYESPADDVDDVDDESHLSSSSKRDSRYSSSRSHYIAENFLSDASPKIRRDSSPYGSSYSNSSKLDSDVFHRSNRGSTQNDEIKSLSHDDGHSSLRRAVHSSSKIYSKNCRDVSPTSHVSQYRKTGLKRTSSISPTTSPRTIPYSSSSYHESDRQTHSTLTDSNNDHQNQSWRRKSTEDNSSHRDHQNSVSTTDLLQRARSDSVSDVSDFSLLNNNSSHRDLSRDYFRDRFRESHHRTNSITSSTTLAYQNRNDSIKRKTIYSVGDSVDENSSDLPGHLERRKRLLACVEQPSTTNNSSTVTATNNSSASSIHSGSLSSSNAVTNSSVAKGNVEQRITSSKSLDSSSSSDSKLHPQKSRESTNSSSTGKRRPSNSSLSSNTNQQLPNCNDAASDGNTSFKDLKPIFEHYLAEGKLSETQASAVLTLLQDQSKSQVNRTLLNSTSSSSSSSSSSCNVGSGLTTSSLATTNLTKPKTKDGCPTQTSLRIVDVTSPMVNHSIGDRRLSGHNARYNKISQPVTRTNCDDDLNNKNAKSSETSQQRTITNLEFGPSNPWNLPLPEFAIPQQLKSSTVDNDQLKSHPTSTSIVITSSTTSTSTTSSTSSASLSTLTSTSASSTNLIHIPNLTNTTQTATTTTTTTTTTITSISSTSPKTANIMSPLGNLSPVPKNRFSRDIRLSTETNSFDFNIKSKSSNDLDDVSDSDLGTLMIEDKIKALDEKFNAWSGTASTTPTTKSEKTPTIDYSKYNIKKKSQSNSSSNSNSALLSNNNSNLNEHESTDMIKNILSTKSSVFDQDSKRLEHLNEKYEHKDVTTLDLDTTIGSHKILSSSRSNNQSVNRLTTDVKYKLDSMSKSSMPSCRSLDSGSLSNINNKMTSSSLTNNSSKPDHQGQAKRDHSLAKSSSLPDPSSQNNLKAKHETLSKNDFCYANSNIVRIITMKVIIIR</sequence>
<feature type="region of interest" description="Disordered" evidence="1">
    <location>
        <begin position="1038"/>
        <end position="1101"/>
    </location>
</feature>
<feature type="compositionally biased region" description="Polar residues" evidence="1">
    <location>
        <begin position="346"/>
        <end position="360"/>
    </location>
</feature>
<feature type="compositionally biased region" description="Low complexity" evidence="1">
    <location>
        <begin position="482"/>
        <end position="518"/>
    </location>
</feature>